<organism evidence="1 2">
    <name type="scientific">Austropuccinia psidii MF-1</name>
    <dbReference type="NCBI Taxonomy" id="1389203"/>
    <lineage>
        <taxon>Eukaryota</taxon>
        <taxon>Fungi</taxon>
        <taxon>Dikarya</taxon>
        <taxon>Basidiomycota</taxon>
        <taxon>Pucciniomycotina</taxon>
        <taxon>Pucciniomycetes</taxon>
        <taxon>Pucciniales</taxon>
        <taxon>Sphaerophragmiaceae</taxon>
        <taxon>Austropuccinia</taxon>
    </lineage>
</organism>
<proteinExistence type="predicted"/>
<dbReference type="OrthoDB" id="2513165at2759"/>
<reference evidence="1" key="1">
    <citation type="submission" date="2021-03" db="EMBL/GenBank/DDBJ databases">
        <title>Draft genome sequence of rust myrtle Austropuccinia psidii MF-1, a brazilian biotype.</title>
        <authorList>
            <person name="Quecine M.C."/>
            <person name="Pachon D.M.R."/>
            <person name="Bonatelli M.L."/>
            <person name="Correr F.H."/>
            <person name="Franceschini L.M."/>
            <person name="Leite T.F."/>
            <person name="Margarido G.R.A."/>
            <person name="Almeida C.A."/>
            <person name="Ferrarezi J.A."/>
            <person name="Labate C.A."/>
        </authorList>
    </citation>
    <scope>NUCLEOTIDE SEQUENCE</scope>
    <source>
        <strain evidence="1">MF-1</strain>
    </source>
</reference>
<name>A0A9Q3P8W9_9BASI</name>
<dbReference type="Proteomes" id="UP000765509">
    <property type="component" value="Unassembled WGS sequence"/>
</dbReference>
<protein>
    <submittedName>
        <fullName evidence="1">Uncharacterized protein</fullName>
    </submittedName>
</protein>
<keyword evidence="2" id="KW-1185">Reference proteome</keyword>
<accession>A0A9Q3P8W9</accession>
<comment type="caution">
    <text evidence="1">The sequence shown here is derived from an EMBL/GenBank/DDBJ whole genome shotgun (WGS) entry which is preliminary data.</text>
</comment>
<evidence type="ECO:0000313" key="2">
    <source>
        <dbReference type="Proteomes" id="UP000765509"/>
    </source>
</evidence>
<dbReference type="EMBL" id="AVOT02059035">
    <property type="protein sequence ID" value="MBW0552754.1"/>
    <property type="molecule type" value="Genomic_DNA"/>
</dbReference>
<dbReference type="AlphaFoldDB" id="A0A9Q3P8W9"/>
<evidence type="ECO:0000313" key="1">
    <source>
        <dbReference type="EMBL" id="MBW0552754.1"/>
    </source>
</evidence>
<sequence length="136" mass="15637">MDTNCHILCQLLMNDCKDPSLSTKLDEIWIYIHDEGRFNLLNGILYHRAENTCVMTLTDRVLIDTIIHKCPDSVVSGNLSEDRKLEILKHPLGVQIGERRKDVAESFQTCDRFQKENRATGKKSGMRIQIQDPNSH</sequence>
<gene>
    <name evidence="1" type="ORF">O181_092469</name>
</gene>